<keyword evidence="3" id="KW-0282">Flagellum</keyword>
<organism evidence="3 4">
    <name type="scientific">Herbaspirillum lusitanum</name>
    <dbReference type="NCBI Taxonomy" id="213312"/>
    <lineage>
        <taxon>Bacteria</taxon>
        <taxon>Pseudomonadati</taxon>
        <taxon>Pseudomonadota</taxon>
        <taxon>Betaproteobacteria</taxon>
        <taxon>Burkholderiales</taxon>
        <taxon>Oxalobacteraceae</taxon>
        <taxon>Herbaspirillum</taxon>
    </lineage>
</organism>
<dbReference type="Proteomes" id="UP001629246">
    <property type="component" value="Unassembled WGS sequence"/>
</dbReference>
<evidence type="ECO:0000259" key="2">
    <source>
        <dbReference type="Pfam" id="PF02120"/>
    </source>
</evidence>
<protein>
    <submittedName>
        <fullName evidence="3">Flagellar hook-length control protein FliK</fullName>
    </submittedName>
</protein>
<feature type="domain" description="Flagellar hook-length control protein-like C-terminal" evidence="2">
    <location>
        <begin position="304"/>
        <end position="383"/>
    </location>
</feature>
<dbReference type="EMBL" id="JAQQFM010000002">
    <property type="protein sequence ID" value="MFL9923754.1"/>
    <property type="molecule type" value="Genomic_DNA"/>
</dbReference>
<dbReference type="RefSeq" id="WP_408155678.1">
    <property type="nucleotide sequence ID" value="NZ_JAQQFM010000002.1"/>
</dbReference>
<keyword evidence="4" id="KW-1185">Reference proteome</keyword>
<keyword evidence="3" id="KW-0969">Cilium</keyword>
<name>A0ABW9A5P5_9BURK</name>
<accession>A0ABW9A5P5</accession>
<evidence type="ECO:0000313" key="4">
    <source>
        <dbReference type="Proteomes" id="UP001629246"/>
    </source>
</evidence>
<evidence type="ECO:0000256" key="1">
    <source>
        <dbReference type="SAM" id="MobiDB-lite"/>
    </source>
</evidence>
<gene>
    <name evidence="3" type="ORF">PQR62_05750</name>
</gene>
<feature type="region of interest" description="Disordered" evidence="1">
    <location>
        <begin position="127"/>
        <end position="162"/>
    </location>
</feature>
<comment type="caution">
    <text evidence="3">The sequence shown here is derived from an EMBL/GenBank/DDBJ whole genome shotgun (WGS) entry which is preliminary data.</text>
</comment>
<dbReference type="Gene3D" id="3.30.750.140">
    <property type="match status" value="1"/>
</dbReference>
<reference evidence="3 4" key="1">
    <citation type="journal article" date="2024" name="Chem. Sci.">
        <title>Discovery of megapolipeptins by genome mining of a Burkholderiales bacteria collection.</title>
        <authorList>
            <person name="Paulo B.S."/>
            <person name="Recchia M.J.J."/>
            <person name="Lee S."/>
            <person name="Fergusson C.H."/>
            <person name="Romanowski S.B."/>
            <person name="Hernandez A."/>
            <person name="Krull N."/>
            <person name="Liu D.Y."/>
            <person name="Cavanagh H."/>
            <person name="Bos A."/>
            <person name="Gray C.A."/>
            <person name="Murphy B.T."/>
            <person name="Linington R.G."/>
            <person name="Eustaquio A.S."/>
        </authorList>
    </citation>
    <scope>NUCLEOTIDE SEQUENCE [LARGE SCALE GENOMIC DNA]</scope>
    <source>
        <strain evidence="3 4">RL21-008-BIB-A</strain>
    </source>
</reference>
<sequence>MLPLADATSYVKPVAPVDAATAIVSIADTKQEAVSRLSQIAIGQQMQGRILSNFNDGTYLVRIANTAARMVLPANAKTGDSLMLTLVAKDPRPTFSIVEGSHQQDEESAAVLLSNAGRAMQKDLKSLRSAQQGGTGQVAENPQLPDATGKSGQGAPLSSTSTSLSSAGKLISTLLQASQEDGIANHIVTTGALAPAGASSTQLAGALHDSLAYSGVFYESHVAAWSEGKRPAEELLKEPQAQAAKLLAPGTVLDQQDPAHTQLGQIINVQLNTLEQQRIVWQGEAWPGQPMEWEINQEQNSGHKQDNADESAPTWHSVVRFNFEHLGTVAASIRLIGQQIHVQIRTDSEQASNALKTNSRMFADSMAAAGTSLDSLMVKQDGEEA</sequence>
<proteinExistence type="predicted"/>
<keyword evidence="3" id="KW-0966">Cell projection</keyword>
<dbReference type="Pfam" id="PF02120">
    <property type="entry name" value="Flg_hook"/>
    <property type="match status" value="1"/>
</dbReference>
<evidence type="ECO:0000313" key="3">
    <source>
        <dbReference type="EMBL" id="MFL9923754.1"/>
    </source>
</evidence>
<dbReference type="InterPro" id="IPR021136">
    <property type="entry name" value="Flagellar_hook_control-like_C"/>
</dbReference>
<dbReference type="InterPro" id="IPR038610">
    <property type="entry name" value="FliK-like_C_sf"/>
</dbReference>